<feature type="domain" description="OmpA-like" evidence="3">
    <location>
        <begin position="124"/>
        <end position="244"/>
    </location>
</feature>
<dbReference type="InterPro" id="IPR006665">
    <property type="entry name" value="OmpA-like"/>
</dbReference>
<dbReference type="CDD" id="cd07185">
    <property type="entry name" value="OmpA_C-like"/>
    <property type="match status" value="1"/>
</dbReference>
<dbReference type="PROSITE" id="PS51257">
    <property type="entry name" value="PROKAR_LIPOPROTEIN"/>
    <property type="match status" value="1"/>
</dbReference>
<organism evidence="4 5">
    <name type="scientific">Luteibaculum oceani</name>
    <dbReference type="NCBI Taxonomy" id="1294296"/>
    <lineage>
        <taxon>Bacteria</taxon>
        <taxon>Pseudomonadati</taxon>
        <taxon>Bacteroidota</taxon>
        <taxon>Flavobacteriia</taxon>
        <taxon>Flavobacteriales</taxon>
        <taxon>Luteibaculaceae</taxon>
        <taxon>Luteibaculum</taxon>
    </lineage>
</organism>
<dbReference type="InterPro" id="IPR050330">
    <property type="entry name" value="Bact_OuterMem_StrucFunc"/>
</dbReference>
<proteinExistence type="predicted"/>
<dbReference type="PANTHER" id="PTHR30329:SF21">
    <property type="entry name" value="LIPOPROTEIN YIAD-RELATED"/>
    <property type="match status" value="1"/>
</dbReference>
<sequence length="261" mass="29374">MITQKNIIKLAAVALIAPMAIGCVSRRNYDNLEAEYLKVRDTNQELRSELETTEQQLTAVSKQQQKIEEVAIEKQQELLDREARLEQMEALVREQKQAVAALHQEVCSALKCFTPDELKIDVRNGKLYVSLSEQLLFPSGSASVNNRGEEAVTMLAAVLKNSDLEIMVEGHTDDVPIKTARFQDNWALSVARANAVTRLFVEEGVDPQRVISCGRGEYMPIASNETAEGRQANRRTEIVLAPRLDRLWKLTEQDQLNAQLK</sequence>
<dbReference type="Pfam" id="PF00691">
    <property type="entry name" value="OmpA"/>
    <property type="match status" value="1"/>
</dbReference>
<name>A0A5C6V4X2_9FLAO</name>
<evidence type="ECO:0000259" key="3">
    <source>
        <dbReference type="PROSITE" id="PS51123"/>
    </source>
</evidence>
<dbReference type="EMBL" id="VORB01000006">
    <property type="protein sequence ID" value="TXC78605.1"/>
    <property type="molecule type" value="Genomic_DNA"/>
</dbReference>
<dbReference type="PROSITE" id="PS51123">
    <property type="entry name" value="OMPA_2"/>
    <property type="match status" value="1"/>
</dbReference>
<comment type="caution">
    <text evidence="4">The sequence shown here is derived from an EMBL/GenBank/DDBJ whole genome shotgun (WGS) entry which is preliminary data.</text>
</comment>
<evidence type="ECO:0000313" key="5">
    <source>
        <dbReference type="Proteomes" id="UP000321168"/>
    </source>
</evidence>
<dbReference type="SUPFAM" id="SSF103088">
    <property type="entry name" value="OmpA-like"/>
    <property type="match status" value="1"/>
</dbReference>
<dbReference type="InterPro" id="IPR036737">
    <property type="entry name" value="OmpA-like_sf"/>
</dbReference>
<protein>
    <submittedName>
        <fullName evidence="4">OmpA family protein</fullName>
    </submittedName>
</protein>
<evidence type="ECO:0000313" key="4">
    <source>
        <dbReference type="EMBL" id="TXC78605.1"/>
    </source>
</evidence>
<evidence type="ECO:0000256" key="1">
    <source>
        <dbReference type="PROSITE-ProRule" id="PRU00473"/>
    </source>
</evidence>
<gene>
    <name evidence="4" type="ORF">FRX97_07770</name>
</gene>
<dbReference type="AlphaFoldDB" id="A0A5C6V4X2"/>
<keyword evidence="1" id="KW-0472">Membrane</keyword>
<dbReference type="OrthoDB" id="9815217at2"/>
<keyword evidence="5" id="KW-1185">Reference proteome</keyword>
<dbReference type="RefSeq" id="WP_147014632.1">
    <property type="nucleotide sequence ID" value="NZ_VORB01000006.1"/>
</dbReference>
<dbReference type="Proteomes" id="UP000321168">
    <property type="component" value="Unassembled WGS sequence"/>
</dbReference>
<accession>A0A5C6V4X2</accession>
<dbReference type="PANTHER" id="PTHR30329">
    <property type="entry name" value="STATOR ELEMENT OF FLAGELLAR MOTOR COMPLEX"/>
    <property type="match status" value="1"/>
</dbReference>
<dbReference type="Gene3D" id="3.30.1330.60">
    <property type="entry name" value="OmpA-like domain"/>
    <property type="match status" value="1"/>
</dbReference>
<feature type="coiled-coil region" evidence="2">
    <location>
        <begin position="29"/>
        <end position="105"/>
    </location>
</feature>
<keyword evidence="2" id="KW-0175">Coiled coil</keyword>
<dbReference type="GO" id="GO:0016020">
    <property type="term" value="C:membrane"/>
    <property type="evidence" value="ECO:0007669"/>
    <property type="project" value="UniProtKB-UniRule"/>
</dbReference>
<reference evidence="4 5" key="1">
    <citation type="submission" date="2019-08" db="EMBL/GenBank/DDBJ databases">
        <title>Genome of Luteibaculum oceani JCM 18817.</title>
        <authorList>
            <person name="Bowman J.P."/>
        </authorList>
    </citation>
    <scope>NUCLEOTIDE SEQUENCE [LARGE SCALE GENOMIC DNA]</scope>
    <source>
        <strain evidence="4 5">JCM 18817</strain>
    </source>
</reference>
<evidence type="ECO:0000256" key="2">
    <source>
        <dbReference type="SAM" id="Coils"/>
    </source>
</evidence>